<gene>
    <name evidence="2" type="ORF">BJ992_005035</name>
</gene>
<sequence length="283" mass="31783">MATGASPTVRRRRLASELRRLRVERGMSMQEVADHIEITAASLSRLETGRRGIRPRDLRHFLDLYEVGTHEREALLALSRESQLRGWWQTYGTMLNSEYTTLIGLEAEALTVRNYEQTLVPGLLQTEEYARAVIEAFRPGDSRDEVDRRVAVKLERQKRLSGEMPLELSVVIGEGVTRQFVGTAEIMAEQLRRLAVRRPNVMVQVLPYGAGAHPALTGSFAIVGFPARSAIDVVYLENMLSALYLEDTEDVRQYGSVFDYLRAAALSPSDSADVLIEAAERFT</sequence>
<dbReference type="CDD" id="cd00093">
    <property type="entry name" value="HTH_XRE"/>
    <property type="match status" value="1"/>
</dbReference>
<dbReference type="Pfam" id="PF13560">
    <property type="entry name" value="HTH_31"/>
    <property type="match status" value="1"/>
</dbReference>
<dbReference type="InterPro" id="IPR001387">
    <property type="entry name" value="Cro/C1-type_HTH"/>
</dbReference>
<name>A0A7X0II06_9ACTN</name>
<reference evidence="2 3" key="1">
    <citation type="submission" date="2020-08" db="EMBL/GenBank/DDBJ databases">
        <title>Sequencing the genomes of 1000 actinobacteria strains.</title>
        <authorList>
            <person name="Klenk H.-P."/>
        </authorList>
    </citation>
    <scope>NUCLEOTIDE SEQUENCE [LARGE SCALE GENOMIC DNA]</scope>
    <source>
        <strain evidence="2 3">DSM 44936</strain>
    </source>
</reference>
<dbReference type="InterPro" id="IPR043917">
    <property type="entry name" value="DUF5753"/>
</dbReference>
<dbReference type="SMART" id="SM00530">
    <property type="entry name" value="HTH_XRE"/>
    <property type="match status" value="1"/>
</dbReference>
<accession>A0A7X0II06</accession>
<dbReference type="GO" id="GO:0003677">
    <property type="term" value="F:DNA binding"/>
    <property type="evidence" value="ECO:0007669"/>
    <property type="project" value="InterPro"/>
</dbReference>
<dbReference type="PROSITE" id="PS50943">
    <property type="entry name" value="HTH_CROC1"/>
    <property type="match status" value="1"/>
</dbReference>
<dbReference type="RefSeq" id="WP_184985061.1">
    <property type="nucleotide sequence ID" value="NZ_JACHIU010000001.1"/>
</dbReference>
<proteinExistence type="predicted"/>
<dbReference type="InterPro" id="IPR010982">
    <property type="entry name" value="Lambda_DNA-bd_dom_sf"/>
</dbReference>
<organism evidence="2 3">
    <name type="scientific">Sphaerisporangium rubeum</name>
    <dbReference type="NCBI Taxonomy" id="321317"/>
    <lineage>
        <taxon>Bacteria</taxon>
        <taxon>Bacillati</taxon>
        <taxon>Actinomycetota</taxon>
        <taxon>Actinomycetes</taxon>
        <taxon>Streptosporangiales</taxon>
        <taxon>Streptosporangiaceae</taxon>
        <taxon>Sphaerisporangium</taxon>
    </lineage>
</organism>
<evidence type="ECO:0000259" key="1">
    <source>
        <dbReference type="PROSITE" id="PS50943"/>
    </source>
</evidence>
<comment type="caution">
    <text evidence="2">The sequence shown here is derived from an EMBL/GenBank/DDBJ whole genome shotgun (WGS) entry which is preliminary data.</text>
</comment>
<protein>
    <submittedName>
        <fullName evidence="2">Transcriptional regulator with XRE-family HTH domain</fullName>
    </submittedName>
</protein>
<keyword evidence="3" id="KW-1185">Reference proteome</keyword>
<dbReference type="AlphaFoldDB" id="A0A7X0II06"/>
<evidence type="ECO:0000313" key="2">
    <source>
        <dbReference type="EMBL" id="MBB6475604.1"/>
    </source>
</evidence>
<dbReference type="EMBL" id="JACHIU010000001">
    <property type="protein sequence ID" value="MBB6475604.1"/>
    <property type="molecule type" value="Genomic_DNA"/>
</dbReference>
<feature type="domain" description="HTH cro/C1-type" evidence="1">
    <location>
        <begin position="18"/>
        <end position="72"/>
    </location>
</feature>
<dbReference type="SUPFAM" id="SSF47413">
    <property type="entry name" value="lambda repressor-like DNA-binding domains"/>
    <property type="match status" value="1"/>
</dbReference>
<dbReference type="Proteomes" id="UP000555564">
    <property type="component" value="Unassembled WGS sequence"/>
</dbReference>
<dbReference type="Gene3D" id="1.10.260.40">
    <property type="entry name" value="lambda repressor-like DNA-binding domains"/>
    <property type="match status" value="1"/>
</dbReference>
<dbReference type="Pfam" id="PF19054">
    <property type="entry name" value="DUF5753"/>
    <property type="match status" value="1"/>
</dbReference>
<evidence type="ECO:0000313" key="3">
    <source>
        <dbReference type="Proteomes" id="UP000555564"/>
    </source>
</evidence>